<keyword evidence="1" id="KW-0175">Coiled coil</keyword>
<feature type="coiled-coil region" evidence="1">
    <location>
        <begin position="106"/>
        <end position="140"/>
    </location>
</feature>
<dbReference type="Proteomes" id="UP000814243">
    <property type="component" value="Unassembled WGS sequence"/>
</dbReference>
<evidence type="ECO:0000313" key="2">
    <source>
        <dbReference type="EMBL" id="KAH9638303.1"/>
    </source>
</evidence>
<feature type="non-terminal residue" evidence="2">
    <location>
        <position position="1"/>
    </location>
</feature>
<name>A0A922MKF3_SPOEX</name>
<proteinExistence type="predicted"/>
<protein>
    <submittedName>
        <fullName evidence="2">Uncharacterized protein</fullName>
    </submittedName>
</protein>
<gene>
    <name evidence="2" type="ORF">HF086_007406</name>
</gene>
<dbReference type="AlphaFoldDB" id="A0A922MKF3"/>
<evidence type="ECO:0000256" key="1">
    <source>
        <dbReference type="SAM" id="Coils"/>
    </source>
</evidence>
<reference evidence="2" key="1">
    <citation type="journal article" date="2021" name="G3 (Bethesda)">
        <title>Genome and transcriptome analysis of the beet armyworm Spodoptera exigua reveals targets for pest control. .</title>
        <authorList>
            <person name="Simon S."/>
            <person name="Breeschoten T."/>
            <person name="Jansen H.J."/>
            <person name="Dirks R.P."/>
            <person name="Schranz M.E."/>
            <person name="Ros V.I.D."/>
        </authorList>
    </citation>
    <scope>NUCLEOTIDE SEQUENCE</scope>
    <source>
        <strain evidence="2">TB_SE_WUR_2020</strain>
    </source>
</reference>
<organism evidence="2 3">
    <name type="scientific">Spodoptera exigua</name>
    <name type="common">Beet armyworm</name>
    <name type="synonym">Noctua fulgens</name>
    <dbReference type="NCBI Taxonomy" id="7107"/>
    <lineage>
        <taxon>Eukaryota</taxon>
        <taxon>Metazoa</taxon>
        <taxon>Ecdysozoa</taxon>
        <taxon>Arthropoda</taxon>
        <taxon>Hexapoda</taxon>
        <taxon>Insecta</taxon>
        <taxon>Pterygota</taxon>
        <taxon>Neoptera</taxon>
        <taxon>Endopterygota</taxon>
        <taxon>Lepidoptera</taxon>
        <taxon>Glossata</taxon>
        <taxon>Ditrysia</taxon>
        <taxon>Noctuoidea</taxon>
        <taxon>Noctuidae</taxon>
        <taxon>Amphipyrinae</taxon>
        <taxon>Spodoptera</taxon>
    </lineage>
</organism>
<dbReference type="EMBL" id="JACEFF010000406">
    <property type="protein sequence ID" value="KAH9638303.1"/>
    <property type="molecule type" value="Genomic_DNA"/>
</dbReference>
<evidence type="ECO:0000313" key="3">
    <source>
        <dbReference type="Proteomes" id="UP000814243"/>
    </source>
</evidence>
<accession>A0A922MKF3</accession>
<sequence length="188" mass="21364">YRYLKPGTIPREQIVQICSSSLTTNSCNAIINKPSYVAISASVQNCEGTQDLQAQASSSTLLTLTPKRDKNLKRKYTEESVMSSSNASTPRKRKLQKIIVNKECLIKKQRLKIRRIQAQNRRLKKKFNKMQDVLNDLQKKFSLQDEDISVLKNLNVKIQELTNRMIAKSTGGGPSKQKNIVQLCVVLR</sequence>
<comment type="caution">
    <text evidence="2">The sequence shown here is derived from an EMBL/GenBank/DDBJ whole genome shotgun (WGS) entry which is preliminary data.</text>
</comment>